<dbReference type="EMBL" id="HBIX01012392">
    <property type="protein sequence ID" value="CAE0716496.1"/>
    <property type="molecule type" value="Transcribed_RNA"/>
</dbReference>
<protein>
    <submittedName>
        <fullName evidence="2">Uncharacterized protein</fullName>
    </submittedName>
</protein>
<reference evidence="2" key="1">
    <citation type="submission" date="2021-01" db="EMBL/GenBank/DDBJ databases">
        <authorList>
            <person name="Corre E."/>
            <person name="Pelletier E."/>
            <person name="Niang G."/>
            <person name="Scheremetjew M."/>
            <person name="Finn R."/>
            <person name="Kale V."/>
            <person name="Holt S."/>
            <person name="Cochrane G."/>
            <person name="Meng A."/>
            <person name="Brown T."/>
            <person name="Cohen L."/>
        </authorList>
    </citation>
    <scope>NUCLEOTIDE SEQUENCE</scope>
    <source>
        <strain evidence="2">10249 10 AB</strain>
    </source>
</reference>
<name>A0A7S4AII3_9STRA</name>
<organism evidence="2">
    <name type="scientific">Pseudo-nitzschia australis</name>
    <dbReference type="NCBI Taxonomy" id="44445"/>
    <lineage>
        <taxon>Eukaryota</taxon>
        <taxon>Sar</taxon>
        <taxon>Stramenopiles</taxon>
        <taxon>Ochrophyta</taxon>
        <taxon>Bacillariophyta</taxon>
        <taxon>Bacillariophyceae</taxon>
        <taxon>Bacillariophycidae</taxon>
        <taxon>Bacillariales</taxon>
        <taxon>Bacillariaceae</taxon>
        <taxon>Pseudo-nitzschia</taxon>
    </lineage>
</organism>
<feature type="region of interest" description="Disordered" evidence="1">
    <location>
        <begin position="285"/>
        <end position="310"/>
    </location>
</feature>
<feature type="compositionally biased region" description="Basic residues" evidence="1">
    <location>
        <begin position="291"/>
        <end position="301"/>
    </location>
</feature>
<dbReference type="AlphaFoldDB" id="A0A7S4AII3"/>
<sequence>MHTVVLESLLQSKMVHHGDGDFGEDGDSYRHRDCEEHVRSKAGRLSDLGRTTGKVLILQQILQMTATGDMHIPGKVESLLVTIETLHSLSVPQCLSACVVAVRCESDMRRAEIGTNMTLPTTIIDGSLRVMIRALREIESSQGFMTSSKRESFYRLLVRWLAAGSTSHRFHANSNPDTEQNQQHQHPLAREMVLSLLHAHIVGDATDGSHSTNWKTGNQNKLLSYLTKLLMDARTCILLKRNIGALLIRLQSSSSSSPATDASSAASESTKRLIEKEFVAWLSRQSATRQRSSKKRKRTRHRGSDPSSVDLDQQDVSVISRVLGSGRGMSKNFCSFAAEEFPTILRKEISRLSSDCTDASTKYGKTLLTSAGRNSLLLAWLERSIATGPTVSLQHFQQTLGLDLFVDVLQPVLSRISSLKFKPGRGGDSTESLKSKVMLYSAAMRLSATTATVFGDEGRLSIEKVCLLIKHTIPKEPFQGTNGGGIDLAVLRDQHSILNFEVLNLLGCIGKAIPSVCTERVLRTIRRAFASFLSSEDWAESSFGISSVISFGSELNAAHQHILPLCLSKASMGLFQARASGQIWRGTDSDGNPSTSEESVFEVVDRMARQLYRCTSPTATATATATIGSQSQRILTVRDILPSTTTISTIAPGSYVLEMPTQEDRNAMVIFPPGPQSLQDIRYMLGMDDDAEVPTQRLKRAIATPRGGFKILLVSS</sequence>
<proteinExistence type="predicted"/>
<accession>A0A7S4AII3</accession>
<evidence type="ECO:0000313" key="2">
    <source>
        <dbReference type="EMBL" id="CAE0716496.1"/>
    </source>
</evidence>
<evidence type="ECO:0000256" key="1">
    <source>
        <dbReference type="SAM" id="MobiDB-lite"/>
    </source>
</evidence>
<gene>
    <name evidence="2" type="ORF">PAUS00366_LOCUS9248</name>
</gene>